<evidence type="ECO:0000313" key="6">
    <source>
        <dbReference type="EMBL" id="MDQ0268325.1"/>
    </source>
</evidence>
<dbReference type="EMBL" id="JAUSUB010000001">
    <property type="protein sequence ID" value="MDQ0268325.1"/>
    <property type="molecule type" value="Genomic_DNA"/>
</dbReference>
<keyword evidence="4" id="KW-1133">Transmembrane helix</keyword>
<organism evidence="6 7">
    <name type="scientific">Cytobacillus purgationiresistens</name>
    <dbReference type="NCBI Taxonomy" id="863449"/>
    <lineage>
        <taxon>Bacteria</taxon>
        <taxon>Bacillati</taxon>
        <taxon>Bacillota</taxon>
        <taxon>Bacilli</taxon>
        <taxon>Bacillales</taxon>
        <taxon>Bacillaceae</taxon>
        <taxon>Cytobacillus</taxon>
    </lineage>
</organism>
<dbReference type="Gene3D" id="3.40.50.2000">
    <property type="entry name" value="Glycogen Phosphorylase B"/>
    <property type="match status" value="1"/>
</dbReference>
<name>A0ABU0AE05_9BACI</name>
<dbReference type="Proteomes" id="UP001238088">
    <property type="component" value="Unassembled WGS sequence"/>
</dbReference>
<evidence type="ECO:0000256" key="2">
    <source>
        <dbReference type="ARBA" id="ARBA00022679"/>
    </source>
</evidence>
<dbReference type="GO" id="GO:0016740">
    <property type="term" value="F:transferase activity"/>
    <property type="evidence" value="ECO:0007669"/>
    <property type="project" value="UniProtKB-KW"/>
</dbReference>
<gene>
    <name evidence="6" type="ORF">J2S17_000194</name>
</gene>
<comment type="caution">
    <text evidence="6">The sequence shown here is derived from an EMBL/GenBank/DDBJ whole genome shotgun (WGS) entry which is preliminary data.</text>
</comment>
<proteinExistence type="predicted"/>
<sequence length="139" mass="15520">MNKRKIMFTGGGSAGHVTPNIALINELQHDKNDLYYIGSHSGIEKELIGKLNVPYFGISSGKLRRYIDMENVKDVFRVLKGTSEAHKILKKIKPDLLFSKGGFVSVPVILAASILRVPIYIHESDLTPDWQIKFPSGLQ</sequence>
<keyword evidence="1" id="KW-0328">Glycosyltransferase</keyword>
<feature type="domain" description="Glycosyltransferase family 28 N-terminal" evidence="5">
    <location>
        <begin position="6"/>
        <end position="128"/>
    </location>
</feature>
<keyword evidence="2 6" id="KW-0808">Transferase</keyword>
<protein>
    <submittedName>
        <fullName evidence="6">UDP-N-acetylglucosamine:LPS N-acetylglucosamine transferase</fullName>
    </submittedName>
</protein>
<keyword evidence="4" id="KW-0812">Transmembrane</keyword>
<reference evidence="6 7" key="1">
    <citation type="submission" date="2023-07" db="EMBL/GenBank/DDBJ databases">
        <title>Genomic Encyclopedia of Type Strains, Phase IV (KMG-IV): sequencing the most valuable type-strain genomes for metagenomic binning, comparative biology and taxonomic classification.</title>
        <authorList>
            <person name="Goeker M."/>
        </authorList>
    </citation>
    <scope>NUCLEOTIDE SEQUENCE [LARGE SCALE GENOMIC DNA]</scope>
    <source>
        <strain evidence="6 7">DSM 23494</strain>
    </source>
</reference>
<dbReference type="SUPFAM" id="SSF53756">
    <property type="entry name" value="UDP-Glycosyltransferase/glycogen phosphorylase"/>
    <property type="match status" value="1"/>
</dbReference>
<evidence type="ECO:0000256" key="3">
    <source>
        <dbReference type="ARBA" id="ARBA00023136"/>
    </source>
</evidence>
<accession>A0ABU0AE05</accession>
<dbReference type="PANTHER" id="PTHR21015:SF27">
    <property type="entry name" value="UDP-N-ACETYLGLUCOSAMINE--N-ACETYLMURAMYL-(PENTAPEPTIDE) PYROPHOSPHORYL-UNDECAPRENOL N-ACETYLGLUCOSAMINE TRANSFERASE"/>
    <property type="match status" value="1"/>
</dbReference>
<feature type="transmembrane region" description="Helical" evidence="4">
    <location>
        <begin position="97"/>
        <end position="121"/>
    </location>
</feature>
<keyword evidence="3 4" id="KW-0472">Membrane</keyword>
<evidence type="ECO:0000259" key="5">
    <source>
        <dbReference type="Pfam" id="PF03033"/>
    </source>
</evidence>
<keyword evidence="7" id="KW-1185">Reference proteome</keyword>
<dbReference type="Pfam" id="PF03033">
    <property type="entry name" value="Glyco_transf_28"/>
    <property type="match status" value="1"/>
</dbReference>
<evidence type="ECO:0000256" key="4">
    <source>
        <dbReference type="SAM" id="Phobius"/>
    </source>
</evidence>
<evidence type="ECO:0000256" key="1">
    <source>
        <dbReference type="ARBA" id="ARBA00022676"/>
    </source>
</evidence>
<dbReference type="InterPro" id="IPR004276">
    <property type="entry name" value="GlycoTrans_28_N"/>
</dbReference>
<evidence type="ECO:0000313" key="7">
    <source>
        <dbReference type="Proteomes" id="UP001238088"/>
    </source>
</evidence>
<dbReference type="PANTHER" id="PTHR21015">
    <property type="entry name" value="UDP-N-ACETYLGLUCOSAMINE--N-ACETYLMURAMYL-(PENTAPEPTIDE) PYROPHOSPHORYL-UNDECAPRENOL N-ACETYLGLUCOSAMINE TRANSFERASE 1"/>
    <property type="match status" value="1"/>
</dbReference>
<dbReference type="CDD" id="cd03785">
    <property type="entry name" value="GT28_MurG"/>
    <property type="match status" value="1"/>
</dbReference>